<keyword evidence="3" id="KW-1185">Reference proteome</keyword>
<evidence type="ECO:0000313" key="2">
    <source>
        <dbReference type="EMBL" id="AKK09536.1"/>
    </source>
</evidence>
<dbReference type="Proteomes" id="UP000035540">
    <property type="component" value="Chromosome"/>
</dbReference>
<feature type="transmembrane region" description="Helical" evidence="1">
    <location>
        <begin position="75"/>
        <end position="96"/>
    </location>
</feature>
<dbReference type="PATRIC" id="fig|136857.5.peg.2098"/>
<dbReference type="STRING" id="136857.CTEST_10580"/>
<keyword evidence="1" id="KW-0812">Transmembrane</keyword>
<proteinExistence type="predicted"/>
<feature type="transmembrane region" description="Helical" evidence="1">
    <location>
        <begin position="157"/>
        <end position="177"/>
    </location>
</feature>
<organism evidence="2 3">
    <name type="scientific">Corynebacterium testudinoris</name>
    <dbReference type="NCBI Taxonomy" id="136857"/>
    <lineage>
        <taxon>Bacteria</taxon>
        <taxon>Bacillati</taxon>
        <taxon>Actinomycetota</taxon>
        <taxon>Actinomycetes</taxon>
        <taxon>Mycobacteriales</taxon>
        <taxon>Corynebacteriaceae</taxon>
        <taxon>Corynebacterium</taxon>
    </lineage>
</organism>
<sequence>MFQAVMFALMDSLNALLIGIIVALGVMLPRGARYRQIVTRLVFGDWLGVLLLALITLLIFDGLGDVVRRALESPIFGWVLIVVGVVTFLLTVRGSGSVDTKVMNRFLEPLQNPSLKTVGAGFVLGVVQSATSAPFFLGLGHLSAGDFSVTTRYIGLLFYASLALSLPAISAVFIGLVRAYPYSPFGRAFEYLRQHKELTVKASGYIVAAALTIYGIVLLV</sequence>
<feature type="transmembrane region" description="Helical" evidence="1">
    <location>
        <begin position="41"/>
        <end position="63"/>
    </location>
</feature>
<reference evidence="2 3" key="1">
    <citation type="journal article" date="2015" name="Genome Announc.">
        <title>Complete Genome Sequence of the Type Strain Corynebacterium testudinoris DSM 44614, Recovered from Necrotic Lesions in the Mouth of a Tortoise.</title>
        <authorList>
            <person name="Ruckert C."/>
            <person name="Kriete M."/>
            <person name="Jaenicke S."/>
            <person name="Winkler A."/>
            <person name="Tauch A."/>
        </authorList>
    </citation>
    <scope>NUCLEOTIDE SEQUENCE [LARGE SCALE GENOMIC DNA]</scope>
    <source>
        <strain evidence="2 3">DSM 44614</strain>
    </source>
</reference>
<feature type="transmembrane region" description="Helical" evidence="1">
    <location>
        <begin position="198"/>
        <end position="219"/>
    </location>
</feature>
<keyword evidence="1" id="KW-0472">Membrane</keyword>
<dbReference type="KEGG" id="cted:CTEST_10580"/>
<name>A0A0G3H806_9CORY</name>
<keyword evidence="1" id="KW-1133">Transmembrane helix</keyword>
<protein>
    <submittedName>
        <fullName evidence="2">Putative DUF2910 family protein</fullName>
    </submittedName>
</protein>
<evidence type="ECO:0000313" key="3">
    <source>
        <dbReference type="Proteomes" id="UP000035540"/>
    </source>
</evidence>
<gene>
    <name evidence="2" type="ORF">CTEST_10580</name>
</gene>
<dbReference type="RefSeq" id="WP_047253680.1">
    <property type="nucleotide sequence ID" value="NZ_CP011545.1"/>
</dbReference>
<dbReference type="EMBL" id="CP011545">
    <property type="protein sequence ID" value="AKK09536.1"/>
    <property type="molecule type" value="Genomic_DNA"/>
</dbReference>
<feature type="transmembrane region" description="Helical" evidence="1">
    <location>
        <begin position="117"/>
        <end position="137"/>
    </location>
</feature>
<reference evidence="3" key="2">
    <citation type="submission" date="2015-05" db="EMBL/GenBank/DDBJ databases">
        <title>Complete genome sequence of Corynebacterium testudinoris DSM 44614, recovered from necrotic lesions in the mouth of a tortoise.</title>
        <authorList>
            <person name="Ruckert C."/>
            <person name="Albersmeier A."/>
            <person name="Winkler A."/>
            <person name="Tauch A."/>
        </authorList>
    </citation>
    <scope>NUCLEOTIDE SEQUENCE [LARGE SCALE GENOMIC DNA]</scope>
    <source>
        <strain evidence="3">DSM 44614</strain>
    </source>
</reference>
<dbReference type="OrthoDB" id="4375110at2"/>
<dbReference type="AlphaFoldDB" id="A0A0G3H806"/>
<feature type="transmembrane region" description="Helical" evidence="1">
    <location>
        <begin position="6"/>
        <end position="29"/>
    </location>
</feature>
<accession>A0A0G3H806</accession>
<evidence type="ECO:0000256" key="1">
    <source>
        <dbReference type="SAM" id="Phobius"/>
    </source>
</evidence>